<dbReference type="AlphaFoldDB" id="A0A9J7IUG8"/>
<dbReference type="GeneID" id="111357251"/>
<dbReference type="KEGG" id="sliu:111357251"/>
<reference evidence="3" key="1">
    <citation type="submission" date="2025-08" db="UniProtKB">
        <authorList>
            <consortium name="RefSeq"/>
        </authorList>
    </citation>
    <scope>IDENTIFICATION</scope>
    <source>
        <strain evidence="3">Ishihara</strain>
        <tissue evidence="3">Whole body</tissue>
    </source>
</reference>
<keyword evidence="2" id="KW-1185">Reference proteome</keyword>
<dbReference type="OrthoDB" id="7418725at2759"/>
<sequence>MSTITEMSPEMAQLFQMMKTELHQQTATITNAVTESIIHKIDEKLQTIVEENKYLKNEVQRLVQKVKYLDGQNRKNNLVLHGIKETENNPQELFDLIKETINFLDIDINIYETNSYKRIGKRQGGNKIRPILVSFTSFQKKLKILKNKTKMPKPTYITEDFSKETMEMRKNLQEKLKEEKLNGKDAFILNNKIIIKDTTDAEKRKREASISPNNTNVYSPTGGSNNVSAPPKLHKTNAFEYMRARSVSSTAKPPQKHNA</sequence>
<gene>
    <name evidence="3" type="primary">LOC111357251</name>
</gene>
<dbReference type="RefSeq" id="XP_022827636.1">
    <property type="nucleotide sequence ID" value="XM_022971868.1"/>
</dbReference>
<proteinExistence type="predicted"/>
<protein>
    <submittedName>
        <fullName evidence="3">Uncharacterized protein LOC111357251</fullName>
    </submittedName>
</protein>
<feature type="region of interest" description="Disordered" evidence="1">
    <location>
        <begin position="201"/>
        <end position="259"/>
    </location>
</feature>
<evidence type="ECO:0000313" key="2">
    <source>
        <dbReference type="Proteomes" id="UP000301870"/>
    </source>
</evidence>
<organism evidence="2 3">
    <name type="scientific">Spodoptera litura</name>
    <name type="common">Asian cotton leafworm</name>
    <dbReference type="NCBI Taxonomy" id="69820"/>
    <lineage>
        <taxon>Eukaryota</taxon>
        <taxon>Metazoa</taxon>
        <taxon>Ecdysozoa</taxon>
        <taxon>Arthropoda</taxon>
        <taxon>Hexapoda</taxon>
        <taxon>Insecta</taxon>
        <taxon>Pterygota</taxon>
        <taxon>Neoptera</taxon>
        <taxon>Endopterygota</taxon>
        <taxon>Lepidoptera</taxon>
        <taxon>Glossata</taxon>
        <taxon>Ditrysia</taxon>
        <taxon>Noctuoidea</taxon>
        <taxon>Noctuidae</taxon>
        <taxon>Amphipyrinae</taxon>
        <taxon>Spodoptera</taxon>
    </lineage>
</organism>
<dbReference type="Gene3D" id="3.30.70.1820">
    <property type="entry name" value="L1 transposable element, RRM domain"/>
    <property type="match status" value="1"/>
</dbReference>
<name>A0A9J7IUG8_SPOLT</name>
<evidence type="ECO:0000256" key="1">
    <source>
        <dbReference type="SAM" id="MobiDB-lite"/>
    </source>
</evidence>
<feature type="compositionally biased region" description="Polar residues" evidence="1">
    <location>
        <begin position="210"/>
        <end position="228"/>
    </location>
</feature>
<accession>A0A9J7IUG8</accession>
<dbReference type="Proteomes" id="UP000301870">
    <property type="component" value="Chromosome 24"/>
</dbReference>
<evidence type="ECO:0000313" key="3">
    <source>
        <dbReference type="RefSeq" id="XP_022827636.1"/>
    </source>
</evidence>